<name>A0A6S7BDY1_9BURK</name>
<proteinExistence type="predicted"/>
<accession>A0A6S7BDY1</accession>
<dbReference type="Proteomes" id="UP000494365">
    <property type="component" value="Unassembled WGS sequence"/>
</dbReference>
<dbReference type="EMBL" id="CADIKK010000019">
    <property type="protein sequence ID" value="CAB3795201.1"/>
    <property type="molecule type" value="Genomic_DNA"/>
</dbReference>
<protein>
    <submittedName>
        <fullName evidence="1">Uncharacterized protein</fullName>
    </submittedName>
</protein>
<organism evidence="1 2">
    <name type="scientific">Paraburkholderia ultramafica</name>
    <dbReference type="NCBI Taxonomy" id="1544867"/>
    <lineage>
        <taxon>Bacteria</taxon>
        <taxon>Pseudomonadati</taxon>
        <taxon>Pseudomonadota</taxon>
        <taxon>Betaproteobacteria</taxon>
        <taxon>Burkholderiales</taxon>
        <taxon>Burkholderiaceae</taxon>
        <taxon>Paraburkholderia</taxon>
    </lineage>
</organism>
<keyword evidence="2" id="KW-1185">Reference proteome</keyword>
<reference evidence="1 2" key="1">
    <citation type="submission" date="2020-04" db="EMBL/GenBank/DDBJ databases">
        <authorList>
            <person name="De Canck E."/>
        </authorList>
    </citation>
    <scope>NUCLEOTIDE SEQUENCE [LARGE SCALE GENOMIC DNA]</scope>
    <source>
        <strain evidence="1 2">LMG 28614</strain>
    </source>
</reference>
<dbReference type="Gene3D" id="3.40.50.300">
    <property type="entry name" value="P-loop containing nucleotide triphosphate hydrolases"/>
    <property type="match status" value="1"/>
</dbReference>
<gene>
    <name evidence="1" type="ORF">LMG28614_04119</name>
</gene>
<dbReference type="RefSeq" id="WP_175151267.1">
    <property type="nucleotide sequence ID" value="NZ_CADIKK010000019.1"/>
</dbReference>
<dbReference type="InterPro" id="IPR027417">
    <property type="entry name" value="P-loop_NTPase"/>
</dbReference>
<evidence type="ECO:0000313" key="2">
    <source>
        <dbReference type="Proteomes" id="UP000494365"/>
    </source>
</evidence>
<sequence>MANHTISSFGPGPNPWTIDEDEAARQAIASLRGYAYQLHVSLAAWMRLPADGELHLEVAEDYAEILNSANQNGQILRAVQVKDTKDSGAITLNSPDVLKAINTLFSLQESNPRRELFLTYLTTSTIGKERDNPLSSNVSALEVWSASAKGGDATELLEALRTRFTDGELSTFLKSCTLEELRSRLLTRLTFACGQPSWEKIEADGRDYLADVRNMVRAEITAARRAYDVLLSVLLRKTLQLKSRKLDHQAFVDAFREATAIAVPSQQFIDMADALLRLTDRTAQLSSSTASPVLDFAAIVAAARTLSDNGRPPTLLALFPHVSSRVRGALDRLSEVDRWVVSDDAQNLQQSPRLRLSDLLRHQELHHLVYAEPGAGKSHALFRITASLLAKGNREASEFASGLESDESVPFLLHIAGLKTADEVLQQITALLPDTSLEDMLASPRICILLDGWSEFAAGEHLSQRTKLLRVLAGTRVIVCARHRDPNDTPFRCWTLERLDPMRIRKTVEQSFDRSSMISDEMVDLLRIPLVLSLYLLLGGSMATTGDLMAHFHRHLSKGAPEQFESVLSEAVAILSLSGDRSYNKFISALRKAAETRGVVEPTLVLRQLGTIIQRGSVAIAVHDLYWSWLAGVGYLRQSRIDQAALQLATRESLTLALQSGEFVDPAVVTSTATTDASLAATVDSFRGSASMEPTLSAKLQSMFESSNLSVRYRAALASMHSARATHVGKALNVVNQLASEKLYVRDIVDVLKSDNIFANKAALALWLGGPGTPTFIEAISTVGDERWLPWLEQMFHRGLLEPNLALAAALACGYEIPKWGIEHLPNLLLSEPWQLRFASEKGINRELALWLARNYPQAQGTMFAAWFQANRILVTCGDDAVYEELLQQFSSMTKRAQEVLGMAVPELGDAWVARFQRLAFAEPGAKHHHRLAETVSLEIDDETAREWIERGYYHTGWKVLIARHGQKLLPELTAELPVSFGGQPYVAALQAIALLDEVPESFLMELNSRLFNETSQRLGIAPSVGESLIFVAGKVERLGMAWLIGQILRNPNVFGGYHAKLVLKEYMSWKRKTGLSLQLDPTMGQLSFERWYAHIRFVTAWDEHDSPEALRFVPDVAVEAVLGPFTNDDDKAEKILSRLDKLATYNNALFERMMACERLIPLIPQIFADVVSFFPPTQMLRLAQSGHLKSDVLCHFLRTADDMSFEWTHSFMVNRVVGDPRNLNNIQAVANMLRSYPRETLYHLLRQQLSSDDVAESDNLHWLLRETGSARRELLIDEHGRWLH</sequence>
<evidence type="ECO:0000313" key="1">
    <source>
        <dbReference type="EMBL" id="CAB3795201.1"/>
    </source>
</evidence>